<evidence type="ECO:0000313" key="1">
    <source>
        <dbReference type="EMBL" id="MFC3206895.1"/>
    </source>
</evidence>
<sequence>MDWNHFQEPSIEGAPGIWSLEDALAYRAQGKWPTIPATVPAWVKRGPDNTLPDMQIDWTIGKGWIDGKPYSTLDAVRRVGNGSYSRASDAWGYGPDKALKKFGPNVPRLVYDPVTGAALGYRAEGAATNLITQSGGRDGTIGVVGSGGALPTGWGAVAALGLTVEVLATNIDPVIGGCRVRISGTPTSSGVFRMQCSNAVGRQATDPGVVASCFVRGIAGAGNGLINLVNASSGSTPSFNLFDGMPTLAAARRLGVGAGTTASALTVRQEFRFTASSGVPVDMTIEIGGAQIEVGSFPTSYIETTTAAAQRLADSLSFARAGTPEGTVVIRGRTAAGIGGGSVSQTLFHWGLGTTSNANRIVVVRNTAKNIVAVVTVGAVEAARITSPFTVGDNTDLAAALSFKSGQIALAVDGNAPQVITSYAGPMPDLSDFMVGTTWNKAEWYGTIASMRILPKAYDPAQLPGMLS</sequence>
<protein>
    <recommendedName>
        <fullName evidence="3">Minor tail protein</fullName>
    </recommendedName>
</protein>
<evidence type="ECO:0008006" key="3">
    <source>
        <dbReference type="Google" id="ProtNLM"/>
    </source>
</evidence>
<name>A0ABV7K996_9HYPH</name>
<gene>
    <name evidence="1" type="ORF">ACFOHJ_11780</name>
</gene>
<dbReference type="InterPro" id="IPR013320">
    <property type="entry name" value="ConA-like_dom_sf"/>
</dbReference>
<reference evidence="2" key="1">
    <citation type="journal article" date="2019" name="Int. J. Syst. Evol. Microbiol.">
        <title>The Global Catalogue of Microorganisms (GCM) 10K type strain sequencing project: providing services to taxonomists for standard genome sequencing and annotation.</title>
        <authorList>
            <consortium name="The Broad Institute Genomics Platform"/>
            <consortium name="The Broad Institute Genome Sequencing Center for Infectious Disease"/>
            <person name="Wu L."/>
            <person name="Ma J."/>
        </authorList>
    </citation>
    <scope>NUCLEOTIDE SEQUENCE [LARGE SCALE GENOMIC DNA]</scope>
    <source>
        <strain evidence="2">KCTC 52165</strain>
    </source>
</reference>
<keyword evidence="2" id="KW-1185">Reference proteome</keyword>
<proteinExistence type="predicted"/>
<dbReference type="Gene3D" id="2.60.120.200">
    <property type="match status" value="1"/>
</dbReference>
<organism evidence="1 2">
    <name type="scientific">Aquamicrobium soli</name>
    <dbReference type="NCBI Taxonomy" id="1811518"/>
    <lineage>
        <taxon>Bacteria</taxon>
        <taxon>Pseudomonadati</taxon>
        <taxon>Pseudomonadota</taxon>
        <taxon>Alphaproteobacteria</taxon>
        <taxon>Hyphomicrobiales</taxon>
        <taxon>Phyllobacteriaceae</taxon>
        <taxon>Aquamicrobium</taxon>
    </lineage>
</organism>
<accession>A0ABV7K996</accession>
<dbReference type="RefSeq" id="WP_378220696.1">
    <property type="nucleotide sequence ID" value="NZ_JBHRTK010000012.1"/>
</dbReference>
<evidence type="ECO:0000313" key="2">
    <source>
        <dbReference type="Proteomes" id="UP001595583"/>
    </source>
</evidence>
<dbReference type="EMBL" id="JBHRTK010000012">
    <property type="protein sequence ID" value="MFC3206895.1"/>
    <property type="molecule type" value="Genomic_DNA"/>
</dbReference>
<dbReference type="SUPFAM" id="SSF49899">
    <property type="entry name" value="Concanavalin A-like lectins/glucanases"/>
    <property type="match status" value="1"/>
</dbReference>
<dbReference type="Proteomes" id="UP001595583">
    <property type="component" value="Unassembled WGS sequence"/>
</dbReference>
<comment type="caution">
    <text evidence="1">The sequence shown here is derived from an EMBL/GenBank/DDBJ whole genome shotgun (WGS) entry which is preliminary data.</text>
</comment>